<dbReference type="PROSITE" id="PS52015">
    <property type="entry name" value="TONB_CTD"/>
    <property type="match status" value="1"/>
</dbReference>
<dbReference type="Pfam" id="PF03544">
    <property type="entry name" value="TonB_C"/>
    <property type="match status" value="1"/>
</dbReference>
<name>A0A545T4G5_9GAMM</name>
<evidence type="ECO:0000256" key="4">
    <source>
        <dbReference type="ARBA" id="ARBA00023136"/>
    </source>
</evidence>
<comment type="subcellular location">
    <subcellularLocation>
        <location evidence="1">Membrane</location>
        <topology evidence="1">Single-pass membrane protein</topology>
    </subcellularLocation>
</comment>
<dbReference type="AlphaFoldDB" id="A0A545T4G5"/>
<accession>A0A545T4G5</accession>
<evidence type="ECO:0000256" key="1">
    <source>
        <dbReference type="ARBA" id="ARBA00004167"/>
    </source>
</evidence>
<dbReference type="NCBIfam" id="TIGR01352">
    <property type="entry name" value="tonB_Cterm"/>
    <property type="match status" value="1"/>
</dbReference>
<organism evidence="6 7">
    <name type="scientific">Aliikangiella marina</name>
    <dbReference type="NCBI Taxonomy" id="1712262"/>
    <lineage>
        <taxon>Bacteria</taxon>
        <taxon>Pseudomonadati</taxon>
        <taxon>Pseudomonadota</taxon>
        <taxon>Gammaproteobacteria</taxon>
        <taxon>Oceanospirillales</taxon>
        <taxon>Pleioneaceae</taxon>
        <taxon>Aliikangiella</taxon>
    </lineage>
</organism>
<dbReference type="EMBL" id="VIKR01000005">
    <property type="protein sequence ID" value="TQV72114.1"/>
    <property type="molecule type" value="Genomic_DNA"/>
</dbReference>
<proteinExistence type="predicted"/>
<dbReference type="InterPro" id="IPR006260">
    <property type="entry name" value="TonB/TolA_C"/>
</dbReference>
<dbReference type="Proteomes" id="UP000317839">
    <property type="component" value="Unassembled WGS sequence"/>
</dbReference>
<evidence type="ECO:0000256" key="3">
    <source>
        <dbReference type="ARBA" id="ARBA00022989"/>
    </source>
</evidence>
<protein>
    <submittedName>
        <fullName evidence="6">TonB family protein</fullName>
    </submittedName>
</protein>
<feature type="domain" description="TonB C-terminal" evidence="5">
    <location>
        <begin position="36"/>
        <end position="132"/>
    </location>
</feature>
<comment type="caution">
    <text evidence="6">The sequence shown here is derived from an EMBL/GenBank/DDBJ whole genome shotgun (WGS) entry which is preliminary data.</text>
</comment>
<dbReference type="RefSeq" id="WP_142943442.1">
    <property type="nucleotide sequence ID" value="NZ_VIKR01000005.1"/>
</dbReference>
<dbReference type="OrthoDB" id="6266234at2"/>
<dbReference type="SUPFAM" id="SSF74653">
    <property type="entry name" value="TolA/TonB C-terminal domain"/>
    <property type="match status" value="1"/>
</dbReference>
<evidence type="ECO:0000259" key="5">
    <source>
        <dbReference type="PROSITE" id="PS52015"/>
    </source>
</evidence>
<dbReference type="InterPro" id="IPR037682">
    <property type="entry name" value="TonB_C"/>
</dbReference>
<evidence type="ECO:0000313" key="6">
    <source>
        <dbReference type="EMBL" id="TQV72114.1"/>
    </source>
</evidence>
<keyword evidence="7" id="KW-1185">Reference proteome</keyword>
<evidence type="ECO:0000256" key="2">
    <source>
        <dbReference type="ARBA" id="ARBA00022692"/>
    </source>
</evidence>
<dbReference type="Gene3D" id="3.30.1150.10">
    <property type="match status" value="1"/>
</dbReference>
<sequence length="150" mass="16810">MKNILVLSVITLGTLSTSVSAKKLYGDVLVTDVNPKEKIHWQRTDPKTVTYPKELAMSESTGCVVLNFDVNQAGETENISIVQTNAKKKVAKYTKRMLKKWQWSPIDSSAKLNTESRTIRFDYCMSNESGEKAKAMCQQQSQLACSNKNV</sequence>
<keyword evidence="2" id="KW-0812">Transmembrane</keyword>
<keyword evidence="4" id="KW-0472">Membrane</keyword>
<evidence type="ECO:0000313" key="7">
    <source>
        <dbReference type="Proteomes" id="UP000317839"/>
    </source>
</evidence>
<reference evidence="6 7" key="1">
    <citation type="submission" date="2019-06" db="EMBL/GenBank/DDBJ databases">
        <title>Draft genome of Aliikangiella marina GYP-15.</title>
        <authorList>
            <person name="Wang G."/>
        </authorList>
    </citation>
    <scope>NUCLEOTIDE SEQUENCE [LARGE SCALE GENOMIC DNA]</scope>
    <source>
        <strain evidence="6 7">GYP-15</strain>
    </source>
</reference>
<gene>
    <name evidence="6" type="ORF">FLL45_18000</name>
</gene>
<dbReference type="GO" id="GO:0055085">
    <property type="term" value="P:transmembrane transport"/>
    <property type="evidence" value="ECO:0007669"/>
    <property type="project" value="InterPro"/>
</dbReference>
<dbReference type="GO" id="GO:0016020">
    <property type="term" value="C:membrane"/>
    <property type="evidence" value="ECO:0007669"/>
    <property type="project" value="UniProtKB-SubCell"/>
</dbReference>
<keyword evidence="3" id="KW-1133">Transmembrane helix</keyword>